<name>D4XQ66_ACIHA</name>
<protein>
    <submittedName>
        <fullName evidence="1">Uncharacterized protein</fullName>
    </submittedName>
</protein>
<reference evidence="2" key="1">
    <citation type="submission" date="2010-03" db="EMBL/GenBank/DDBJ databases">
        <title>Complete sequence of Mobiluncus curtisii ATCC 43063.</title>
        <authorList>
            <person name="Muzny D."/>
            <person name="Qin X."/>
            <person name="Deng J."/>
            <person name="Jiang H."/>
            <person name="Liu Y."/>
            <person name="Qu J."/>
            <person name="Song X.-Z."/>
            <person name="Zhang L."/>
            <person name="Thornton R."/>
            <person name="Coyle M."/>
            <person name="Francisco L."/>
            <person name="Jackson L."/>
            <person name="Javaid M."/>
            <person name="Korchina V."/>
            <person name="Kovar C."/>
            <person name="Mata R."/>
            <person name="Mathew T."/>
            <person name="Ngo R."/>
            <person name="Nguyen L."/>
            <person name="Nguyen N."/>
            <person name="Okwuonu G."/>
            <person name="Ongeri F."/>
            <person name="Pham C."/>
            <person name="Simmons D."/>
            <person name="Wilczek-Boney K."/>
            <person name="Hale W."/>
            <person name="Jakkamsetti A."/>
            <person name="Pham P."/>
            <person name="Ruth R."/>
            <person name="San Lucas F."/>
            <person name="Warren J."/>
            <person name="Zhang J."/>
            <person name="Zhao Z."/>
            <person name="Zhou C."/>
            <person name="Zhu D."/>
            <person name="Lee S."/>
            <person name="Bess C."/>
            <person name="Blankenburg K."/>
            <person name="Forbes L."/>
            <person name="Fu Q."/>
            <person name="Gubbala S."/>
            <person name="Hirani K."/>
            <person name="Jayaseelan J.C."/>
            <person name="Lara F."/>
            <person name="Munidasa M."/>
            <person name="Palculict T."/>
            <person name="Patil S."/>
            <person name="Pu L.-L."/>
            <person name="Saada N."/>
            <person name="Tang L."/>
            <person name="Weissenberger G."/>
            <person name="Zhu Y."/>
            <person name="Hemphill L."/>
            <person name="Shang Y."/>
            <person name="Youmans B."/>
            <person name="Ayvaz T."/>
            <person name="Ross M."/>
            <person name="Santibanez J."/>
            <person name="Aqrawi P."/>
            <person name="Gross S."/>
            <person name="Joshi V."/>
            <person name="Fowler G."/>
            <person name="Nazareth L."/>
            <person name="Reid J."/>
            <person name="Worley K."/>
            <person name="Petrosino J."/>
            <person name="Highlander S."/>
            <person name="Gibbs R."/>
            <person name="Gibbs R."/>
        </authorList>
    </citation>
    <scope>NUCLEOTIDE SEQUENCE [LARGE SCALE GENOMIC DNA]</scope>
    <source>
        <strain evidence="2">ATCC 19194</strain>
    </source>
</reference>
<evidence type="ECO:0000313" key="1">
    <source>
        <dbReference type="EMBL" id="EFF82646.1"/>
    </source>
</evidence>
<gene>
    <name evidence="1" type="ORF">HMP0015_1858</name>
</gene>
<dbReference type="HOGENOM" id="CLU_3303193_0_0_6"/>
<sequence length="39" mass="4700">MRILPKQLLFQFLKLIQLYALSLVECTYHFNTRARSDDL</sequence>
<dbReference type="EMBL" id="ADMT01000167">
    <property type="protein sequence ID" value="EFF82646.1"/>
    <property type="molecule type" value="Genomic_DNA"/>
</dbReference>
<dbReference type="AlphaFoldDB" id="D4XQ66"/>
<comment type="caution">
    <text evidence="1">The sequence shown here is derived from an EMBL/GenBank/DDBJ whole genome shotgun (WGS) entry which is preliminary data.</text>
</comment>
<organism evidence="1 2">
    <name type="scientific">Acinetobacter haemolyticus ATCC 19194</name>
    <dbReference type="NCBI Taxonomy" id="707232"/>
    <lineage>
        <taxon>Bacteria</taxon>
        <taxon>Pseudomonadati</taxon>
        <taxon>Pseudomonadota</taxon>
        <taxon>Gammaproteobacteria</taxon>
        <taxon>Moraxellales</taxon>
        <taxon>Moraxellaceae</taxon>
        <taxon>Acinetobacter</taxon>
    </lineage>
</organism>
<accession>D4XQ66</accession>
<dbReference type="Proteomes" id="UP000003085">
    <property type="component" value="Unassembled WGS sequence"/>
</dbReference>
<proteinExistence type="predicted"/>
<evidence type="ECO:0000313" key="2">
    <source>
        <dbReference type="Proteomes" id="UP000003085"/>
    </source>
</evidence>